<evidence type="ECO:0000256" key="1">
    <source>
        <dbReference type="SAM" id="Phobius"/>
    </source>
</evidence>
<evidence type="ECO:0000313" key="2">
    <source>
        <dbReference type="EMBL" id="CAX32206.1"/>
    </source>
</evidence>
<evidence type="ECO:0000313" key="3">
    <source>
        <dbReference type="Proteomes" id="UP000001423"/>
    </source>
</evidence>
<feature type="transmembrane region" description="Helical" evidence="1">
    <location>
        <begin position="39"/>
        <end position="61"/>
    </location>
</feature>
<name>B9ES68_PROMM</name>
<reference evidence="2 3" key="1">
    <citation type="journal article" date="2003" name="Nature">
        <title>Genome divergence in two Prochlorococcus ecotypes reflects oceanic niche differentiation.</title>
        <authorList>
            <person name="Rocap G."/>
            <person name="Larimer F.W."/>
            <person name="Lamerdin J.E."/>
            <person name="Malfatti S."/>
            <person name="Chain P."/>
            <person name="Ahlgren N.A."/>
            <person name="Arellano A."/>
            <person name="Coleman M."/>
            <person name="Hauser L."/>
            <person name="Hess W.R."/>
            <person name="Johnson Z.I."/>
            <person name="Land M.L."/>
            <person name="Lindell D."/>
            <person name="Post A.F."/>
            <person name="Regala W."/>
            <person name="Shah M."/>
            <person name="Shaw S.L."/>
            <person name="Steglich C."/>
            <person name="Sullivan M.B."/>
            <person name="Ting C.S."/>
            <person name="Tolonen A."/>
            <person name="Webb E.A."/>
            <person name="Zinser E.R."/>
            <person name="Chisholm S.W."/>
        </authorList>
    </citation>
    <scope>NUCLEOTIDE SEQUENCE [LARGE SCALE GENOMIC DNA]</scope>
    <source>
        <strain evidence="3">MIT 9313</strain>
    </source>
</reference>
<dbReference type="KEGG" id="pmt:PMT_2684"/>
<protein>
    <submittedName>
        <fullName evidence="2">Uncharacterized protein</fullName>
    </submittedName>
</protein>
<sequence>MIRDLLLALPVEQDILIQIVLAFIGLFVWLWAVGRGGSWAFGAFVVALWFLTAIGLISWNFSE</sequence>
<keyword evidence="3" id="KW-1185">Reference proteome</keyword>
<dbReference type="eggNOG" id="ENOG50322FW">
    <property type="taxonomic scope" value="Bacteria"/>
</dbReference>
<keyword evidence="1" id="KW-1133">Transmembrane helix</keyword>
<dbReference type="AlphaFoldDB" id="B9ES68"/>
<feature type="transmembrane region" description="Helical" evidence="1">
    <location>
        <begin position="15"/>
        <end position="32"/>
    </location>
</feature>
<dbReference type="HOGENOM" id="CLU_2882323_0_0_3"/>
<keyword evidence="1" id="KW-0812">Transmembrane</keyword>
<dbReference type="EMBL" id="BX548175">
    <property type="protein sequence ID" value="CAX32206.1"/>
    <property type="molecule type" value="Genomic_DNA"/>
</dbReference>
<accession>B9ES68</accession>
<gene>
    <name evidence="2" type="ordered locus">PMT_2684</name>
</gene>
<keyword evidence="1" id="KW-0472">Membrane</keyword>
<dbReference type="Proteomes" id="UP000001423">
    <property type="component" value="Chromosome"/>
</dbReference>
<organism evidence="2 3">
    <name type="scientific">Prochlorococcus marinus (strain MIT 9313)</name>
    <dbReference type="NCBI Taxonomy" id="74547"/>
    <lineage>
        <taxon>Bacteria</taxon>
        <taxon>Bacillati</taxon>
        <taxon>Cyanobacteriota</taxon>
        <taxon>Cyanophyceae</taxon>
        <taxon>Synechococcales</taxon>
        <taxon>Prochlorococcaceae</taxon>
        <taxon>Prochlorococcus</taxon>
    </lineage>
</organism>
<proteinExistence type="predicted"/>